<name>A0A7J8FCW6_MOLMO</name>
<dbReference type="AlphaFoldDB" id="A0A7J8FCW6"/>
<reference evidence="1 2" key="1">
    <citation type="journal article" date="2020" name="Nature">
        <title>Six reference-quality genomes reveal evolution of bat adaptations.</title>
        <authorList>
            <person name="Jebb D."/>
            <person name="Huang Z."/>
            <person name="Pippel M."/>
            <person name="Hughes G.M."/>
            <person name="Lavrichenko K."/>
            <person name="Devanna P."/>
            <person name="Winkler S."/>
            <person name="Jermiin L.S."/>
            <person name="Skirmuntt E.C."/>
            <person name="Katzourakis A."/>
            <person name="Burkitt-Gray L."/>
            <person name="Ray D.A."/>
            <person name="Sullivan K.A.M."/>
            <person name="Roscito J.G."/>
            <person name="Kirilenko B.M."/>
            <person name="Davalos L.M."/>
            <person name="Corthals A.P."/>
            <person name="Power M.L."/>
            <person name="Jones G."/>
            <person name="Ransome R.D."/>
            <person name="Dechmann D.K.N."/>
            <person name="Locatelli A.G."/>
            <person name="Puechmaille S.J."/>
            <person name="Fedrigo O."/>
            <person name="Jarvis E.D."/>
            <person name="Hiller M."/>
            <person name="Vernes S.C."/>
            <person name="Myers E.W."/>
            <person name="Teeling E.C."/>
        </authorList>
    </citation>
    <scope>NUCLEOTIDE SEQUENCE [LARGE SCALE GENOMIC DNA]</scope>
    <source>
        <strain evidence="1">MMolMol1</strain>
        <tissue evidence="1">Muscle</tissue>
    </source>
</reference>
<evidence type="ECO:0000313" key="1">
    <source>
        <dbReference type="EMBL" id="KAF6445593.1"/>
    </source>
</evidence>
<keyword evidence="2" id="KW-1185">Reference proteome</keyword>
<organism evidence="1 2">
    <name type="scientific">Molossus molossus</name>
    <name type="common">Pallas' mastiff bat</name>
    <name type="synonym">Vespertilio molossus</name>
    <dbReference type="NCBI Taxonomy" id="27622"/>
    <lineage>
        <taxon>Eukaryota</taxon>
        <taxon>Metazoa</taxon>
        <taxon>Chordata</taxon>
        <taxon>Craniata</taxon>
        <taxon>Vertebrata</taxon>
        <taxon>Euteleostomi</taxon>
        <taxon>Mammalia</taxon>
        <taxon>Eutheria</taxon>
        <taxon>Laurasiatheria</taxon>
        <taxon>Chiroptera</taxon>
        <taxon>Yangochiroptera</taxon>
        <taxon>Molossidae</taxon>
        <taxon>Molossus</taxon>
    </lineage>
</organism>
<comment type="caution">
    <text evidence="1">The sequence shown here is derived from an EMBL/GenBank/DDBJ whole genome shotgun (WGS) entry which is preliminary data.</text>
</comment>
<evidence type="ECO:0000313" key="2">
    <source>
        <dbReference type="Proteomes" id="UP000550707"/>
    </source>
</evidence>
<gene>
    <name evidence="1" type="ORF">HJG59_019528</name>
</gene>
<proteinExistence type="predicted"/>
<evidence type="ECO:0008006" key="3">
    <source>
        <dbReference type="Google" id="ProtNLM"/>
    </source>
</evidence>
<sequence length="130" mass="15633">MITCIRPWNFSAKQQFIAIADYYGTLHILEIPWTLSHPSSNEVSSISYYFEREVKHLEYVEQRKKIREQEKKEMEQETEKKKVRKYQKGKEQLDAELKMDYESYLDLEKTVLINLGMIRVSDTRSFMEVV</sequence>
<dbReference type="EMBL" id="JACASF010000012">
    <property type="protein sequence ID" value="KAF6445593.1"/>
    <property type="molecule type" value="Genomic_DNA"/>
</dbReference>
<protein>
    <recommendedName>
        <fullName evidence="3">WD repeat domain 63</fullName>
    </recommendedName>
</protein>
<accession>A0A7J8FCW6</accession>
<dbReference type="Proteomes" id="UP000550707">
    <property type="component" value="Unassembled WGS sequence"/>
</dbReference>